<dbReference type="GO" id="GO:0016020">
    <property type="term" value="C:membrane"/>
    <property type="evidence" value="ECO:0007669"/>
    <property type="project" value="InterPro"/>
</dbReference>
<keyword evidence="1" id="KW-1133">Transmembrane helix</keyword>
<dbReference type="Proteomes" id="UP000010798">
    <property type="component" value="Chromosome"/>
</dbReference>
<organism evidence="2 3">
    <name type="scientific">Singulisphaera acidiphila (strain ATCC BAA-1392 / DSM 18658 / VKM B-2454 / MOB10)</name>
    <dbReference type="NCBI Taxonomy" id="886293"/>
    <lineage>
        <taxon>Bacteria</taxon>
        <taxon>Pseudomonadati</taxon>
        <taxon>Planctomycetota</taxon>
        <taxon>Planctomycetia</taxon>
        <taxon>Isosphaerales</taxon>
        <taxon>Isosphaeraceae</taxon>
        <taxon>Singulisphaera</taxon>
    </lineage>
</organism>
<dbReference type="EMBL" id="CP003364">
    <property type="protein sequence ID" value="AGA26277.1"/>
    <property type="molecule type" value="Genomic_DNA"/>
</dbReference>
<keyword evidence="3" id="KW-1185">Reference proteome</keyword>
<evidence type="ECO:0000256" key="1">
    <source>
        <dbReference type="SAM" id="Phobius"/>
    </source>
</evidence>
<evidence type="ECO:0000313" key="2">
    <source>
        <dbReference type="EMBL" id="AGA26277.1"/>
    </source>
</evidence>
<accession>L0DAJ3</accession>
<dbReference type="RefSeq" id="WP_015245444.1">
    <property type="nucleotide sequence ID" value="NC_019892.1"/>
</dbReference>
<dbReference type="InterPro" id="IPR043130">
    <property type="entry name" value="CDP-OH_PTrfase_TM_dom"/>
</dbReference>
<feature type="transmembrane region" description="Helical" evidence="1">
    <location>
        <begin position="108"/>
        <end position="130"/>
    </location>
</feature>
<keyword evidence="1" id="KW-0472">Membrane</keyword>
<evidence type="ECO:0000313" key="3">
    <source>
        <dbReference type="Proteomes" id="UP000010798"/>
    </source>
</evidence>
<dbReference type="Gene3D" id="1.20.120.1760">
    <property type="match status" value="1"/>
</dbReference>
<keyword evidence="1" id="KW-0812">Transmembrane</keyword>
<proteinExistence type="predicted"/>
<dbReference type="HOGENOM" id="CLU_849350_0_0_0"/>
<feature type="transmembrane region" description="Helical" evidence="1">
    <location>
        <begin position="136"/>
        <end position="154"/>
    </location>
</feature>
<protein>
    <submittedName>
        <fullName evidence="2">Phosphatidylglycerophosphate synthase</fullName>
    </submittedName>
</protein>
<dbReference type="OrthoDB" id="7857679at2"/>
<dbReference type="InterPro" id="IPR000462">
    <property type="entry name" value="CDP-OH_P_trans"/>
</dbReference>
<dbReference type="eggNOG" id="COG0558">
    <property type="taxonomic scope" value="Bacteria"/>
</dbReference>
<dbReference type="STRING" id="886293.Sinac_1915"/>
<dbReference type="GO" id="GO:0008654">
    <property type="term" value="P:phospholipid biosynthetic process"/>
    <property type="evidence" value="ECO:0007669"/>
    <property type="project" value="InterPro"/>
</dbReference>
<feature type="transmembrane region" description="Helical" evidence="1">
    <location>
        <begin position="210"/>
        <end position="229"/>
    </location>
</feature>
<dbReference type="Pfam" id="PF01066">
    <property type="entry name" value="CDP-OH_P_transf"/>
    <property type="match status" value="1"/>
</dbReference>
<gene>
    <name evidence="2" type="ordered locus">Sinac_1915</name>
</gene>
<feature type="transmembrane region" description="Helical" evidence="1">
    <location>
        <begin position="55"/>
        <end position="88"/>
    </location>
</feature>
<dbReference type="KEGG" id="saci:Sinac_1915"/>
<sequence>MSEHPTLAQLRERVHKQRYREIGNWLARRIARPSAVYGTWLAVRLGLSANQVTSAALVAAVVAAGGIATGTRAGFVIGTILAVLSFWLDRVDGQLARWYGTASLDGVYFDYLMHHAANLALGFALGHGLARRTGESTWSVAGFAIALGWAVLSLHNDCRYKAFFQQLKRADGSYRVDGGRGGRPSPPAPWPRRGRAALTWPAYKLCEPHIVLVGLLGLAVAALVSPWLWILAWSWSVGFMAFLAPLLACGRVAKAISTGATETEFHVWFQPWSSAAVENEERGTEPWTAARHRVG</sequence>
<reference evidence="2 3" key="1">
    <citation type="submission" date="2012-02" db="EMBL/GenBank/DDBJ databases">
        <title>Complete sequence of chromosome of Singulisphaera acidiphila DSM 18658.</title>
        <authorList>
            <consortium name="US DOE Joint Genome Institute (JGI-PGF)"/>
            <person name="Lucas S."/>
            <person name="Copeland A."/>
            <person name="Lapidus A."/>
            <person name="Glavina del Rio T."/>
            <person name="Dalin E."/>
            <person name="Tice H."/>
            <person name="Bruce D."/>
            <person name="Goodwin L."/>
            <person name="Pitluck S."/>
            <person name="Peters L."/>
            <person name="Ovchinnikova G."/>
            <person name="Chertkov O."/>
            <person name="Kyrpides N."/>
            <person name="Mavromatis K."/>
            <person name="Ivanova N."/>
            <person name="Brettin T."/>
            <person name="Detter J.C."/>
            <person name="Han C."/>
            <person name="Larimer F."/>
            <person name="Land M."/>
            <person name="Hauser L."/>
            <person name="Markowitz V."/>
            <person name="Cheng J.-F."/>
            <person name="Hugenholtz P."/>
            <person name="Woyke T."/>
            <person name="Wu D."/>
            <person name="Tindall B."/>
            <person name="Pomrenke H."/>
            <person name="Brambilla E."/>
            <person name="Klenk H.-P."/>
            <person name="Eisen J.A."/>
        </authorList>
    </citation>
    <scope>NUCLEOTIDE SEQUENCE [LARGE SCALE GENOMIC DNA]</scope>
    <source>
        <strain evidence="3">ATCC BAA-1392 / DSM 18658 / VKM B-2454 / MOB10</strain>
    </source>
</reference>
<name>L0DAJ3_SINAD</name>
<dbReference type="GO" id="GO:0016780">
    <property type="term" value="F:phosphotransferase activity, for other substituted phosphate groups"/>
    <property type="evidence" value="ECO:0007669"/>
    <property type="project" value="InterPro"/>
</dbReference>
<dbReference type="AlphaFoldDB" id="L0DAJ3"/>